<dbReference type="GO" id="GO:0050661">
    <property type="term" value="F:NADP binding"/>
    <property type="evidence" value="ECO:0007669"/>
    <property type="project" value="InterPro"/>
</dbReference>
<dbReference type="Proteomes" id="UP001147746">
    <property type="component" value="Unassembled WGS sequence"/>
</dbReference>
<reference evidence="7" key="1">
    <citation type="submission" date="2022-12" db="EMBL/GenBank/DDBJ databases">
        <authorList>
            <person name="Petersen C."/>
        </authorList>
    </citation>
    <scope>NUCLEOTIDE SEQUENCE</scope>
    <source>
        <strain evidence="7">IBT 21472</strain>
    </source>
</reference>
<proteinExistence type="predicted"/>
<evidence type="ECO:0000256" key="1">
    <source>
        <dbReference type="ARBA" id="ARBA00001917"/>
    </source>
</evidence>
<reference evidence="7" key="2">
    <citation type="journal article" date="2023" name="IMA Fungus">
        <title>Comparative genomic study of the Penicillium genus elucidates a diverse pangenome and 15 lateral gene transfer events.</title>
        <authorList>
            <person name="Petersen C."/>
            <person name="Sorensen T."/>
            <person name="Nielsen M.R."/>
            <person name="Sondergaard T.E."/>
            <person name="Sorensen J.L."/>
            <person name="Fitzpatrick D.A."/>
            <person name="Frisvad J.C."/>
            <person name="Nielsen K.L."/>
        </authorList>
    </citation>
    <scope>NUCLEOTIDE SEQUENCE</scope>
    <source>
        <strain evidence="7">IBT 21472</strain>
    </source>
</reference>
<keyword evidence="3" id="KW-0288">FMN</keyword>
<dbReference type="Pfam" id="PF00724">
    <property type="entry name" value="Oxidored_FMN"/>
    <property type="match status" value="1"/>
</dbReference>
<keyword evidence="2" id="KW-0285">Flavoprotein</keyword>
<keyword evidence="5" id="KW-0560">Oxidoreductase</keyword>
<dbReference type="PANTHER" id="PTHR43303">
    <property type="entry name" value="NADPH DEHYDROGENASE C23G7.10C-RELATED"/>
    <property type="match status" value="1"/>
</dbReference>
<dbReference type="AlphaFoldDB" id="A0A9W9UAP8"/>
<accession>A0A9W9UAP8</accession>
<dbReference type="SUPFAM" id="SSF51395">
    <property type="entry name" value="FMN-linked oxidoreductases"/>
    <property type="match status" value="1"/>
</dbReference>
<evidence type="ECO:0000313" key="8">
    <source>
        <dbReference type="Proteomes" id="UP001147746"/>
    </source>
</evidence>
<dbReference type="GO" id="GO:0010181">
    <property type="term" value="F:FMN binding"/>
    <property type="evidence" value="ECO:0007669"/>
    <property type="project" value="InterPro"/>
</dbReference>
<dbReference type="PANTHER" id="PTHR43303:SF4">
    <property type="entry name" value="NADPH DEHYDROGENASE C23G7.10C-RELATED"/>
    <property type="match status" value="1"/>
</dbReference>
<evidence type="ECO:0000256" key="5">
    <source>
        <dbReference type="ARBA" id="ARBA00023002"/>
    </source>
</evidence>
<dbReference type="InterPro" id="IPR013785">
    <property type="entry name" value="Aldolase_TIM"/>
</dbReference>
<evidence type="ECO:0000256" key="4">
    <source>
        <dbReference type="ARBA" id="ARBA00022857"/>
    </source>
</evidence>
<evidence type="ECO:0000256" key="2">
    <source>
        <dbReference type="ARBA" id="ARBA00022630"/>
    </source>
</evidence>
<keyword evidence="4" id="KW-0521">NADP</keyword>
<comment type="cofactor">
    <cofactor evidence="1">
        <name>FMN</name>
        <dbReference type="ChEBI" id="CHEBI:58210"/>
    </cofactor>
</comment>
<dbReference type="EMBL" id="JAPZBO010000002">
    <property type="protein sequence ID" value="KAJ5324919.1"/>
    <property type="molecule type" value="Genomic_DNA"/>
</dbReference>
<sequence>ERIVEFAHGQGQLVGTQLAHAGCKASKVAPWLSMTRGPGAPLKSVNGFENEVFTPRHGWPDDVVAPSTIAYKDKNVIPRGMSHSEIQSPVASWREAVKRAVRAGFDAIEIHGAHGYLIHDFLSPVSNKRTDEYGGSLETRIRLAVQLVDVSRQNMPEDVALFFCISGMEKDPRKKIVGGPGYQAPAASQVKKQSGDRLLVGTVGAITSGPQANDLLNRGLDLVLIGRMFQKNPGLVWAVADDLDVDIKSANQIHWVFARCCRK</sequence>
<evidence type="ECO:0000259" key="6">
    <source>
        <dbReference type="Pfam" id="PF00724"/>
    </source>
</evidence>
<protein>
    <recommendedName>
        <fullName evidence="6">NADH:flavin oxidoreductase/NADH oxidase N-terminal domain-containing protein</fullName>
    </recommendedName>
</protein>
<dbReference type="InterPro" id="IPR044152">
    <property type="entry name" value="YqjM-like"/>
</dbReference>
<evidence type="ECO:0000313" key="7">
    <source>
        <dbReference type="EMBL" id="KAJ5324919.1"/>
    </source>
</evidence>
<dbReference type="InterPro" id="IPR001155">
    <property type="entry name" value="OxRdtase_FMN_N"/>
</dbReference>
<dbReference type="Gene3D" id="3.20.20.70">
    <property type="entry name" value="Aldolase class I"/>
    <property type="match status" value="2"/>
</dbReference>
<feature type="non-terminal residue" evidence="7">
    <location>
        <position position="1"/>
    </location>
</feature>
<keyword evidence="8" id="KW-1185">Reference proteome</keyword>
<name>A0A9W9UAP8_9EURO</name>
<gene>
    <name evidence="7" type="ORF">N7476_003519</name>
</gene>
<evidence type="ECO:0000256" key="3">
    <source>
        <dbReference type="ARBA" id="ARBA00022643"/>
    </source>
</evidence>
<comment type="caution">
    <text evidence="7">The sequence shown here is derived from an EMBL/GenBank/DDBJ whole genome shotgun (WGS) entry which is preliminary data.</text>
</comment>
<feature type="domain" description="NADH:flavin oxidoreductase/NADH oxidase N-terminal" evidence="6">
    <location>
        <begin position="3"/>
        <end position="166"/>
    </location>
</feature>
<organism evidence="7 8">
    <name type="scientific">Penicillium atrosanguineum</name>
    <dbReference type="NCBI Taxonomy" id="1132637"/>
    <lineage>
        <taxon>Eukaryota</taxon>
        <taxon>Fungi</taxon>
        <taxon>Dikarya</taxon>
        <taxon>Ascomycota</taxon>
        <taxon>Pezizomycotina</taxon>
        <taxon>Eurotiomycetes</taxon>
        <taxon>Eurotiomycetidae</taxon>
        <taxon>Eurotiales</taxon>
        <taxon>Aspergillaceae</taxon>
        <taxon>Penicillium</taxon>
    </lineage>
</organism>
<dbReference type="GO" id="GO:0003959">
    <property type="term" value="F:NADPH dehydrogenase activity"/>
    <property type="evidence" value="ECO:0007669"/>
    <property type="project" value="InterPro"/>
</dbReference>